<keyword evidence="8" id="KW-0368">Histidine biosynthesis</keyword>
<name>A0A075RB24_BRELA</name>
<evidence type="ECO:0000313" key="12">
    <source>
        <dbReference type="Proteomes" id="UP000005850"/>
    </source>
</evidence>
<dbReference type="NCBIfam" id="NF008941">
    <property type="entry name" value="PRK12292.2-4"/>
    <property type="match status" value="1"/>
</dbReference>
<dbReference type="InterPro" id="IPR045864">
    <property type="entry name" value="aa-tRNA-synth_II/BPL/LPL"/>
</dbReference>
<comment type="subunit">
    <text evidence="4 8">Heteromultimer composed of HisG and HisZ subunits.</text>
</comment>
<keyword evidence="8" id="KW-0028">Amino-acid biosynthesis</keyword>
<dbReference type="Proteomes" id="UP000005850">
    <property type="component" value="Chromosome"/>
</dbReference>
<dbReference type="PROSITE" id="PS50862">
    <property type="entry name" value="AA_TRNA_LIGASE_II"/>
    <property type="match status" value="1"/>
</dbReference>
<dbReference type="CDD" id="cd00773">
    <property type="entry name" value="HisRS-like_core"/>
    <property type="match status" value="1"/>
</dbReference>
<dbReference type="PIRSF" id="PIRSF001549">
    <property type="entry name" value="His-tRNA_synth"/>
    <property type="match status" value="1"/>
</dbReference>
<dbReference type="STRING" id="1042163.BRLA_c043350"/>
<evidence type="ECO:0000313" key="11">
    <source>
        <dbReference type="EMBL" id="AIG28601.1"/>
    </source>
</evidence>
<keyword evidence="6 8" id="KW-0963">Cytoplasm</keyword>
<dbReference type="Gene3D" id="3.30.930.10">
    <property type="entry name" value="Bira Bifunctional Protein, Domain 2"/>
    <property type="match status" value="1"/>
</dbReference>
<evidence type="ECO:0000256" key="5">
    <source>
        <dbReference type="ARBA" id="ARBA00020397"/>
    </source>
</evidence>
<evidence type="ECO:0000256" key="7">
    <source>
        <dbReference type="ARBA" id="ARBA00025246"/>
    </source>
</evidence>
<dbReference type="PANTHER" id="PTHR43707">
    <property type="entry name" value="HISTIDYL-TRNA SYNTHETASE"/>
    <property type="match status" value="1"/>
</dbReference>
<reference evidence="11 12" key="1">
    <citation type="journal article" date="2011" name="J. Bacteriol.">
        <title>Genome sequence of Brevibacillus laterosporus LMG 15441, a pathogen of invertebrates.</title>
        <authorList>
            <person name="Djukic M."/>
            <person name="Poehlein A."/>
            <person name="Thurmer A."/>
            <person name="Daniel R."/>
        </authorList>
    </citation>
    <scope>NUCLEOTIDE SEQUENCE [LARGE SCALE GENOMIC DNA]</scope>
    <source>
        <strain evidence="11 12">LMG 15441</strain>
    </source>
</reference>
<dbReference type="GO" id="GO:0005737">
    <property type="term" value="C:cytoplasm"/>
    <property type="evidence" value="ECO:0007669"/>
    <property type="project" value="UniProtKB-SubCell"/>
</dbReference>
<evidence type="ECO:0000256" key="1">
    <source>
        <dbReference type="ARBA" id="ARBA00004496"/>
    </source>
</evidence>
<comment type="function">
    <text evidence="7 8">Required for the first step of histidine biosynthesis. May allow the feedback regulation of ATP phosphoribosyltransferase activity by histidine.</text>
</comment>
<sequence length="390" mass="44031">MATPLVFEKPLGMRDILPEVLQKQRIIERILRQCISRWGYDEIATPALEYFETVGVASATLTDHMFKLLDKQGHTVILRPEVTAPIARVVSSLYKHVPYPIRLFYQANVFRAQEKEAGRPAEFYQTGVELIGDASVDADAEVIVLAISCLQDAGVSAFKLTIGHVDVVTGLLEEIIGDQQERQSLEKCLQHRDYVGYRQLVSSLSVTEKEKERLLFLLQLRGGKEIVREGMQLLRNSKAVEAMQTISTLWDALEAYGVEKHIQLDLTLIGRFDYYTGIVFEGYAAELGSSLLSGGRYDRLLEQFGRPAVATGFALEVDCLLQVANIEAPFSKKRYVVLYKQDQRAEALRYAQKKRDQQNVVITARWSAEAEHAFRNCKHNHIVIWGGEGP</sequence>
<dbReference type="InterPro" id="IPR004516">
    <property type="entry name" value="HisRS/HisZ"/>
</dbReference>
<comment type="similarity">
    <text evidence="3 8">Belongs to the class-II aminoacyl-tRNA synthetase family. HisZ subfamily.</text>
</comment>
<dbReference type="eggNOG" id="COG3705">
    <property type="taxonomic scope" value="Bacteria"/>
</dbReference>
<evidence type="ECO:0000259" key="10">
    <source>
        <dbReference type="PROSITE" id="PS50862"/>
    </source>
</evidence>
<dbReference type="EMBL" id="CP007806">
    <property type="protein sequence ID" value="AIG28601.1"/>
    <property type="molecule type" value="Genomic_DNA"/>
</dbReference>
<dbReference type="InterPro" id="IPR004517">
    <property type="entry name" value="HisZ"/>
</dbReference>
<feature type="binding site" evidence="9">
    <location>
        <position position="111"/>
    </location>
    <ligand>
        <name>L-histidine</name>
        <dbReference type="ChEBI" id="CHEBI:57595"/>
    </ligand>
</feature>
<organism evidence="11 12">
    <name type="scientific">Brevibacillus laterosporus LMG 15441</name>
    <dbReference type="NCBI Taxonomy" id="1042163"/>
    <lineage>
        <taxon>Bacteria</taxon>
        <taxon>Bacillati</taxon>
        <taxon>Bacillota</taxon>
        <taxon>Bacilli</taxon>
        <taxon>Bacillales</taxon>
        <taxon>Paenibacillaceae</taxon>
        <taxon>Brevibacillus</taxon>
    </lineage>
</organism>
<keyword evidence="12" id="KW-1185">Reference proteome</keyword>
<dbReference type="GO" id="GO:0000105">
    <property type="term" value="P:L-histidine biosynthetic process"/>
    <property type="evidence" value="ECO:0007669"/>
    <property type="project" value="UniProtKB-UniRule"/>
</dbReference>
<gene>
    <name evidence="8 11" type="primary">hisZ</name>
    <name evidence="11" type="ORF">BRLA_c043350</name>
</gene>
<dbReference type="KEGG" id="blr:BRLA_c043350"/>
<feature type="binding site" evidence="9">
    <location>
        <begin position="81"/>
        <end position="83"/>
    </location>
    <ligand>
        <name>L-histidine</name>
        <dbReference type="ChEBI" id="CHEBI:57595"/>
    </ligand>
</feature>
<evidence type="ECO:0000256" key="8">
    <source>
        <dbReference type="HAMAP-Rule" id="MF_00125"/>
    </source>
</evidence>
<dbReference type="NCBIfam" id="TIGR00443">
    <property type="entry name" value="hisZ_biosyn_reg"/>
    <property type="match status" value="1"/>
</dbReference>
<dbReference type="GO" id="GO:0016757">
    <property type="term" value="F:glycosyltransferase activity"/>
    <property type="evidence" value="ECO:0007669"/>
    <property type="project" value="UniProtKB-KW"/>
</dbReference>
<dbReference type="UniPathway" id="UPA00031">
    <property type="reaction ID" value="UER00006"/>
</dbReference>
<comment type="subcellular location">
    <subcellularLocation>
        <location evidence="1 8">Cytoplasm</location>
    </subcellularLocation>
</comment>
<dbReference type="SUPFAM" id="SSF55681">
    <property type="entry name" value="Class II aaRS and biotin synthetases"/>
    <property type="match status" value="1"/>
</dbReference>
<dbReference type="AlphaFoldDB" id="A0A075RB24"/>
<dbReference type="HOGENOM" id="CLU_025113_0_0_9"/>
<evidence type="ECO:0000256" key="3">
    <source>
        <dbReference type="ARBA" id="ARBA00005539"/>
    </source>
</evidence>
<dbReference type="PANTHER" id="PTHR43707:SF1">
    <property type="entry name" value="HISTIDINE--TRNA LIGASE, MITOCHONDRIAL-RELATED"/>
    <property type="match status" value="1"/>
</dbReference>
<dbReference type="Pfam" id="PF13393">
    <property type="entry name" value="tRNA-synt_His"/>
    <property type="match status" value="1"/>
</dbReference>
<accession>A0A075RB24</accession>
<dbReference type="RefSeq" id="WP_003334361.1">
    <property type="nucleotide sequence ID" value="NZ_CP007806.1"/>
</dbReference>
<dbReference type="GO" id="GO:0140096">
    <property type="term" value="F:catalytic activity, acting on a protein"/>
    <property type="evidence" value="ECO:0007669"/>
    <property type="project" value="UniProtKB-ARBA"/>
</dbReference>
<feature type="binding site" evidence="9">
    <location>
        <position position="129"/>
    </location>
    <ligand>
        <name>L-histidine</name>
        <dbReference type="ChEBI" id="CHEBI:57595"/>
    </ligand>
</feature>
<comment type="pathway">
    <text evidence="2 8">Amino-acid biosynthesis; L-histidine biosynthesis; L-histidine from 5-phospho-alpha-D-ribose 1-diphosphate: step 1/9.</text>
</comment>
<comment type="miscellaneous">
    <text evidence="8">This function is generally fulfilled by the C-terminal part of HisG, which is missing in some bacteria such as this one.</text>
</comment>
<keyword evidence="11" id="KW-0328">Glycosyltransferase</keyword>
<evidence type="ECO:0000256" key="9">
    <source>
        <dbReference type="PIRSR" id="PIRSR001549-1"/>
    </source>
</evidence>
<dbReference type="GO" id="GO:0004821">
    <property type="term" value="F:histidine-tRNA ligase activity"/>
    <property type="evidence" value="ECO:0007669"/>
    <property type="project" value="TreeGrafter"/>
</dbReference>
<evidence type="ECO:0000256" key="2">
    <source>
        <dbReference type="ARBA" id="ARBA00004667"/>
    </source>
</evidence>
<feature type="binding site" evidence="9">
    <location>
        <position position="125"/>
    </location>
    <ligand>
        <name>L-histidine</name>
        <dbReference type="ChEBI" id="CHEBI:57595"/>
    </ligand>
</feature>
<proteinExistence type="inferred from homology"/>
<protein>
    <recommendedName>
        <fullName evidence="5 8">ATP phosphoribosyltransferase regulatory subunit</fullName>
    </recommendedName>
</protein>
<keyword evidence="11" id="KW-0808">Transferase</keyword>
<dbReference type="HAMAP" id="MF_00125">
    <property type="entry name" value="HisZ"/>
    <property type="match status" value="1"/>
</dbReference>
<dbReference type="GO" id="GO:0006427">
    <property type="term" value="P:histidyl-tRNA aminoacylation"/>
    <property type="evidence" value="ECO:0007669"/>
    <property type="project" value="TreeGrafter"/>
</dbReference>
<evidence type="ECO:0000256" key="4">
    <source>
        <dbReference type="ARBA" id="ARBA00011496"/>
    </source>
</evidence>
<dbReference type="InterPro" id="IPR041715">
    <property type="entry name" value="HisRS-like_core"/>
</dbReference>
<feature type="binding site" evidence="9">
    <location>
        <begin position="274"/>
        <end position="275"/>
    </location>
    <ligand>
        <name>L-histidine</name>
        <dbReference type="ChEBI" id="CHEBI:57595"/>
    </ligand>
</feature>
<evidence type="ECO:0000256" key="6">
    <source>
        <dbReference type="ARBA" id="ARBA00022490"/>
    </source>
</evidence>
<feature type="domain" description="Aminoacyl-transfer RNA synthetases class-II family profile" evidence="10">
    <location>
        <begin position="27"/>
        <end position="321"/>
    </location>
</feature>
<dbReference type="InterPro" id="IPR006195">
    <property type="entry name" value="aa-tRNA-synth_II"/>
</dbReference>